<reference evidence="2" key="1">
    <citation type="submission" date="2017-03" db="EMBL/GenBank/DDBJ databases">
        <title>Genomes of endolithic fungi from Antarctica.</title>
        <authorList>
            <person name="Coleine C."/>
            <person name="Masonjones S."/>
            <person name="Stajich J.E."/>
        </authorList>
    </citation>
    <scope>NUCLEOTIDE SEQUENCE [LARGE SCALE GENOMIC DNA]</scope>
    <source>
        <strain evidence="2">CCFEE 5527</strain>
    </source>
</reference>
<evidence type="ECO:0000313" key="2">
    <source>
        <dbReference type="Proteomes" id="UP000192596"/>
    </source>
</evidence>
<evidence type="ECO:0000313" key="1">
    <source>
        <dbReference type="EMBL" id="OQO07818.1"/>
    </source>
</evidence>
<accession>A0A1V8T9B0</accession>
<protein>
    <recommendedName>
        <fullName evidence="3">F-box domain-containing protein</fullName>
    </recommendedName>
</protein>
<sequence>MHQQLNDQPDTSPNKKTTAVATVFAVLELLETILLHLDDWKQPFVLLSVNRCFQQTIEDSLALQRKMWLALDPTFA</sequence>
<name>A0A1V8T9B0_9PEZI</name>
<comment type="caution">
    <text evidence="1">The sequence shown here is derived from an EMBL/GenBank/DDBJ whole genome shotgun (WGS) entry which is preliminary data.</text>
</comment>
<evidence type="ECO:0008006" key="3">
    <source>
        <dbReference type="Google" id="ProtNLM"/>
    </source>
</evidence>
<proteinExistence type="predicted"/>
<dbReference type="EMBL" id="NAJO01000013">
    <property type="protein sequence ID" value="OQO07818.1"/>
    <property type="molecule type" value="Genomic_DNA"/>
</dbReference>
<dbReference type="AlphaFoldDB" id="A0A1V8T9B0"/>
<dbReference type="InParanoid" id="A0A1V8T9B0"/>
<gene>
    <name evidence="1" type="ORF">B0A48_06609</name>
</gene>
<keyword evidence="2" id="KW-1185">Reference proteome</keyword>
<dbReference type="Proteomes" id="UP000192596">
    <property type="component" value="Unassembled WGS sequence"/>
</dbReference>
<organism evidence="1 2">
    <name type="scientific">Cryoendolithus antarcticus</name>
    <dbReference type="NCBI Taxonomy" id="1507870"/>
    <lineage>
        <taxon>Eukaryota</taxon>
        <taxon>Fungi</taxon>
        <taxon>Dikarya</taxon>
        <taxon>Ascomycota</taxon>
        <taxon>Pezizomycotina</taxon>
        <taxon>Dothideomycetes</taxon>
        <taxon>Dothideomycetidae</taxon>
        <taxon>Cladosporiales</taxon>
        <taxon>Cladosporiaceae</taxon>
        <taxon>Cryoendolithus</taxon>
    </lineage>
</organism>